<evidence type="ECO:0000313" key="3">
    <source>
        <dbReference type="Proteomes" id="UP001335737"/>
    </source>
</evidence>
<dbReference type="Proteomes" id="UP001335737">
    <property type="component" value="Unassembled WGS sequence"/>
</dbReference>
<dbReference type="InterPro" id="IPR007560">
    <property type="entry name" value="Restrct_endonuc_IV_Mrr"/>
</dbReference>
<dbReference type="InterPro" id="IPR052906">
    <property type="entry name" value="Type_IV_Methyl-Rstrct_Enzyme"/>
</dbReference>
<evidence type="ECO:0000259" key="1">
    <source>
        <dbReference type="Pfam" id="PF04471"/>
    </source>
</evidence>
<keyword evidence="3" id="KW-1185">Reference proteome</keyword>
<proteinExistence type="predicted"/>
<gene>
    <name evidence="2" type="ORF">QGM71_20745</name>
</gene>
<dbReference type="PANTHER" id="PTHR30015:SF7">
    <property type="entry name" value="TYPE IV METHYL-DIRECTED RESTRICTION ENZYME ECOKMRR"/>
    <property type="match status" value="1"/>
</dbReference>
<evidence type="ECO:0000313" key="2">
    <source>
        <dbReference type="EMBL" id="MEC5425886.1"/>
    </source>
</evidence>
<dbReference type="InterPro" id="IPR011856">
    <property type="entry name" value="tRNA_endonuc-like_dom_sf"/>
</dbReference>
<dbReference type="Pfam" id="PF04471">
    <property type="entry name" value="Mrr_cat"/>
    <property type="match status" value="1"/>
</dbReference>
<dbReference type="SUPFAM" id="SSF52980">
    <property type="entry name" value="Restriction endonuclease-like"/>
    <property type="match status" value="1"/>
</dbReference>
<feature type="domain" description="Restriction endonuclease type IV Mrr" evidence="1">
    <location>
        <begin position="75"/>
        <end position="181"/>
    </location>
</feature>
<keyword evidence="2" id="KW-0378">Hydrolase</keyword>
<dbReference type="Gene3D" id="3.40.1350.10">
    <property type="match status" value="1"/>
</dbReference>
<organism evidence="2 3">
    <name type="scientific">Virgibacillus tibetensis</name>
    <dbReference type="NCBI Taxonomy" id="3042313"/>
    <lineage>
        <taxon>Bacteria</taxon>
        <taxon>Bacillati</taxon>
        <taxon>Bacillota</taxon>
        <taxon>Bacilli</taxon>
        <taxon>Bacillales</taxon>
        <taxon>Bacillaceae</taxon>
        <taxon>Virgibacillus</taxon>
    </lineage>
</organism>
<dbReference type="GO" id="GO:0004519">
    <property type="term" value="F:endonuclease activity"/>
    <property type="evidence" value="ECO:0007669"/>
    <property type="project" value="UniProtKB-KW"/>
</dbReference>
<comment type="caution">
    <text evidence="2">The sequence shown here is derived from an EMBL/GenBank/DDBJ whole genome shotgun (WGS) entry which is preliminary data.</text>
</comment>
<keyword evidence="2" id="KW-0540">Nuclease</keyword>
<keyword evidence="2" id="KW-0255">Endonuclease</keyword>
<reference evidence="2 3" key="1">
    <citation type="journal article" date="2024" name="Int. J. Syst. Evol. Microbiol.">
        <title>Virgibacillus tibetensis sp. nov., isolated from salt lake on the Tibetan Plateau of China.</title>
        <authorList>
            <person name="Phurbu D."/>
            <person name="Liu Z.-X."/>
            <person name="Wang R."/>
            <person name="Zheng Y.-Y."/>
            <person name="Liu H.-C."/>
            <person name="Zhou Y.-G."/>
            <person name="Yu Y.-J."/>
            <person name="Li A.-H."/>
        </authorList>
    </citation>
    <scope>NUCLEOTIDE SEQUENCE [LARGE SCALE GENOMIC DNA]</scope>
    <source>
        <strain evidence="2 3">C22-A2</strain>
    </source>
</reference>
<accession>A0ABU6KKR1</accession>
<protein>
    <submittedName>
        <fullName evidence="2">Restriction endonuclease</fullName>
    </submittedName>
</protein>
<dbReference type="PANTHER" id="PTHR30015">
    <property type="entry name" value="MRR RESTRICTION SYSTEM PROTEIN"/>
    <property type="match status" value="1"/>
</dbReference>
<dbReference type="RefSeq" id="WP_327609416.1">
    <property type="nucleotide sequence ID" value="NZ_JARZFX010000021.1"/>
</dbReference>
<sequence>MEVLLTLQFLVIGFLLWYIKKRNDNEASLIAQKIESSLKLKRTMAMGLAYRFNYPRKRNEDNETVFEKATNIFLKETPFEFEHFVSEIMQKRFGGKTYITVKTGDFGVDFEHNREDGLYLGQVKAYKNDLDFSPIALIHSNMIKRGAKGGYVVTTSDFTSSAKEYARELNIELIDGIQLVNYWLESIESKVYEPNSESV</sequence>
<name>A0ABU6KKR1_9BACI</name>
<dbReference type="InterPro" id="IPR011335">
    <property type="entry name" value="Restrct_endonuc-II-like"/>
</dbReference>
<dbReference type="EMBL" id="JARZFX010000021">
    <property type="protein sequence ID" value="MEC5425886.1"/>
    <property type="molecule type" value="Genomic_DNA"/>
</dbReference>